<dbReference type="GO" id="GO:0005802">
    <property type="term" value="C:trans-Golgi network"/>
    <property type="evidence" value="ECO:0000318"/>
    <property type="project" value="GO_Central"/>
</dbReference>
<accession>A0A061EMI4</accession>
<dbReference type="GO" id="GO:0016020">
    <property type="term" value="C:membrane"/>
    <property type="evidence" value="ECO:0007669"/>
    <property type="project" value="UniProtKB-SubCell"/>
</dbReference>
<dbReference type="GO" id="GO:0006817">
    <property type="term" value="P:phosphate ion transport"/>
    <property type="evidence" value="ECO:0000318"/>
    <property type="project" value="GO_Central"/>
</dbReference>
<feature type="domain" description="EXS" evidence="6">
    <location>
        <begin position="106"/>
        <end position="247"/>
    </location>
</feature>
<keyword evidence="4 5" id="KW-0472">Membrane</keyword>
<evidence type="ECO:0000313" key="8">
    <source>
        <dbReference type="Proteomes" id="UP000026915"/>
    </source>
</evidence>
<evidence type="ECO:0000256" key="5">
    <source>
        <dbReference type="SAM" id="Phobius"/>
    </source>
</evidence>
<dbReference type="PANTHER" id="PTHR10783">
    <property type="entry name" value="XENOTROPIC AND POLYTROPIC RETROVIRUS RECEPTOR 1-RELATED"/>
    <property type="match status" value="1"/>
</dbReference>
<feature type="transmembrane region" description="Helical" evidence="5">
    <location>
        <begin position="68"/>
        <end position="90"/>
    </location>
</feature>
<feature type="transmembrane region" description="Helical" evidence="5">
    <location>
        <begin position="149"/>
        <end position="169"/>
    </location>
</feature>
<evidence type="ECO:0000256" key="4">
    <source>
        <dbReference type="ARBA" id="ARBA00023136"/>
    </source>
</evidence>
<comment type="subcellular location">
    <subcellularLocation>
        <location evidence="1">Membrane</location>
        <topology evidence="1">Multi-pass membrane protein</topology>
    </subcellularLocation>
</comment>
<proteinExistence type="predicted"/>
<sequence>MTRSHRGMHQRLTYRWWMNLILAALMRLVSLWKGWRPPMLNILLMEITEKEWKTLRPQVEKERHRITFLYGFFSGCSIALIVSIIVNIHARDLLRSQGRHQYVVNIFLLYSLFVYIGLHMLMYSGNIFSWKRYRVNFSFIFGFKQRTELGYREVLLSTALSLLALAGAISHLDMEIDPRTKSFTVLTELIPLVLLLAVLSIMFCPFNIIYRSSRFFLIKCTFYSVCAPLDKVTLLDFFLADQLTSQVLKCLLRLAWMQQVLGIQSVPFVHNTVLIAVIASLEIICRGIWNFLSFSHYTVGNATKREGTKGIQWSKETLANVHHSLQEKRIQIKEERTRGEMDGVSNHNNIELECADGLVITDMTISPKESNDLSSRQVTGLVGPKEMVAKEGDGVANVGTGCVKIEPNQVEVRKGLPPLDTGKRTIMKSKEGNRESDCRVDISTDGESFSKGSSCVRQPKSRIGRDNDEHQAITDMESSTGEFVSTDSQLRIEEIVEKDGKAQKRRNSMRDTINEVSLRENNEVRHESSTLEWCMPSSLLDHNPVLLGVNDVDWGSKPFRFFNRMEYVVGNGANISFWDDEWIEGITLRIAFLWFFALAINKSGKVCELGSWVKSVWQWEVNLRRRIFDWETNSWKLFKDCLNSIVFDQEMNDKLIWKFTPSGSYTPNSFCRLALHKNEAPIDLWQSVRAGLAPPKVEATSSLLVLNLGKFGAQGLKRGELKDACQGNQLTFTRVAWWAKSRWPNEIHTITDIARSPLNYLATDRRKTLKISAKWECPPAGWFKFNTDRNARGCPSYLGIGGILRDDTRAVKAV</sequence>
<dbReference type="PANTHER" id="PTHR10783:SF124">
    <property type="entry name" value="PHOSPHATE TRANSPORTER PHO1 HOMOLOG 9"/>
    <property type="match status" value="1"/>
</dbReference>
<evidence type="ECO:0000256" key="1">
    <source>
        <dbReference type="ARBA" id="ARBA00004141"/>
    </source>
</evidence>
<feature type="transmembrane region" description="Helical" evidence="5">
    <location>
        <begin position="102"/>
        <end position="128"/>
    </location>
</feature>
<dbReference type="Gramene" id="EOY03534">
    <property type="protein sequence ID" value="EOY03534"/>
    <property type="gene ID" value="TCM_018647"/>
</dbReference>
<dbReference type="Pfam" id="PF03124">
    <property type="entry name" value="EXS"/>
    <property type="match status" value="1"/>
</dbReference>
<dbReference type="InParanoid" id="A0A061EMI4"/>
<evidence type="ECO:0000313" key="7">
    <source>
        <dbReference type="EMBL" id="EOY03534.1"/>
    </source>
</evidence>
<feature type="transmembrane region" description="Helical" evidence="5">
    <location>
        <begin position="189"/>
        <end position="210"/>
    </location>
</feature>
<dbReference type="GO" id="GO:0016036">
    <property type="term" value="P:cellular response to phosphate starvation"/>
    <property type="evidence" value="ECO:0000318"/>
    <property type="project" value="GO_Central"/>
</dbReference>
<evidence type="ECO:0000256" key="3">
    <source>
        <dbReference type="ARBA" id="ARBA00022989"/>
    </source>
</evidence>
<dbReference type="eggNOG" id="KOG1162">
    <property type="taxonomic scope" value="Eukaryota"/>
</dbReference>
<keyword evidence="2 5" id="KW-0812">Transmembrane</keyword>
<reference evidence="7 8" key="1">
    <citation type="journal article" date="2013" name="Genome Biol.">
        <title>The genome sequence of the most widely cultivated cacao type and its use to identify candidate genes regulating pod color.</title>
        <authorList>
            <person name="Motamayor J.C."/>
            <person name="Mockaitis K."/>
            <person name="Schmutz J."/>
            <person name="Haiminen N."/>
            <person name="Iii D.L."/>
            <person name="Cornejo O."/>
            <person name="Findley S.D."/>
            <person name="Zheng P."/>
            <person name="Utro F."/>
            <person name="Royaert S."/>
            <person name="Saski C."/>
            <person name="Jenkins J."/>
            <person name="Podicheti R."/>
            <person name="Zhao M."/>
            <person name="Scheffler B.E."/>
            <person name="Stack J.C."/>
            <person name="Feltus F.A."/>
            <person name="Mustiga G.M."/>
            <person name="Amores F."/>
            <person name="Phillips W."/>
            <person name="Marelli J.P."/>
            <person name="May G.D."/>
            <person name="Shapiro H."/>
            <person name="Ma J."/>
            <person name="Bustamante C.D."/>
            <person name="Schnell R.J."/>
            <person name="Main D."/>
            <person name="Gilbert D."/>
            <person name="Parida L."/>
            <person name="Kuhn D.N."/>
        </authorList>
    </citation>
    <scope>NUCLEOTIDE SEQUENCE [LARGE SCALE GENOMIC DNA]</scope>
    <source>
        <strain evidence="8">cv. Matina 1-6</strain>
    </source>
</reference>
<evidence type="ECO:0000256" key="2">
    <source>
        <dbReference type="ARBA" id="ARBA00022692"/>
    </source>
</evidence>
<evidence type="ECO:0000259" key="6">
    <source>
        <dbReference type="Pfam" id="PF03124"/>
    </source>
</evidence>
<dbReference type="AlphaFoldDB" id="A0A061EMI4"/>
<dbReference type="Proteomes" id="UP000026915">
    <property type="component" value="Chromosome 4"/>
</dbReference>
<keyword evidence="8" id="KW-1185">Reference proteome</keyword>
<dbReference type="GO" id="GO:0005315">
    <property type="term" value="F:phosphate transmembrane transporter activity"/>
    <property type="evidence" value="ECO:0000318"/>
    <property type="project" value="GO_Central"/>
</dbReference>
<feature type="transmembrane region" description="Helical" evidence="5">
    <location>
        <begin position="16"/>
        <end position="35"/>
    </location>
</feature>
<dbReference type="STRING" id="3641.A0A061EMI4"/>
<dbReference type="InterPro" id="IPR004342">
    <property type="entry name" value="EXS_C"/>
</dbReference>
<keyword evidence="3 5" id="KW-1133">Transmembrane helix</keyword>
<gene>
    <name evidence="7" type="ORF">TCM_018647</name>
</gene>
<dbReference type="HOGENOM" id="CLU_346977_0_0_1"/>
<dbReference type="EMBL" id="CM001882">
    <property type="protein sequence ID" value="EOY03534.1"/>
    <property type="molecule type" value="Genomic_DNA"/>
</dbReference>
<protein>
    <recommendedName>
        <fullName evidence="6">EXS domain-containing protein</fullName>
    </recommendedName>
</protein>
<dbReference type="GO" id="GO:0000822">
    <property type="term" value="F:inositol hexakisphosphate binding"/>
    <property type="evidence" value="ECO:0000318"/>
    <property type="project" value="GO_Central"/>
</dbReference>
<organism evidence="7 8">
    <name type="scientific">Theobroma cacao</name>
    <name type="common">Cacao</name>
    <name type="synonym">Cocoa</name>
    <dbReference type="NCBI Taxonomy" id="3641"/>
    <lineage>
        <taxon>Eukaryota</taxon>
        <taxon>Viridiplantae</taxon>
        <taxon>Streptophyta</taxon>
        <taxon>Embryophyta</taxon>
        <taxon>Tracheophyta</taxon>
        <taxon>Spermatophyta</taxon>
        <taxon>Magnoliopsida</taxon>
        <taxon>eudicotyledons</taxon>
        <taxon>Gunneridae</taxon>
        <taxon>Pentapetalae</taxon>
        <taxon>rosids</taxon>
        <taxon>malvids</taxon>
        <taxon>Malvales</taxon>
        <taxon>Malvaceae</taxon>
        <taxon>Byttnerioideae</taxon>
        <taxon>Theobroma</taxon>
    </lineage>
</organism>
<name>A0A061EMI4_THECC</name>